<evidence type="ECO:0000256" key="2">
    <source>
        <dbReference type="ARBA" id="ARBA00009329"/>
    </source>
</evidence>
<dbReference type="SUPFAM" id="SSF51735">
    <property type="entry name" value="NAD(P)-binding Rossmann-fold domains"/>
    <property type="match status" value="1"/>
</dbReference>
<dbReference type="PROSITE" id="PS51318">
    <property type="entry name" value="TAT"/>
    <property type="match status" value="1"/>
</dbReference>
<dbReference type="Gene3D" id="3.30.360.10">
    <property type="entry name" value="Dihydrodipicolinate Reductase, domain 2"/>
    <property type="match status" value="1"/>
</dbReference>
<evidence type="ECO:0000313" key="9">
    <source>
        <dbReference type="Proteomes" id="UP000621516"/>
    </source>
</evidence>
<dbReference type="InterPro" id="IPR036291">
    <property type="entry name" value="NAD(P)-bd_dom_sf"/>
</dbReference>
<feature type="domain" description="Glycosyl hydrolase 109 C-terminal" evidence="7">
    <location>
        <begin position="172"/>
        <end position="353"/>
    </location>
</feature>
<keyword evidence="3" id="KW-0378">Hydrolase</keyword>
<reference evidence="8 9" key="1">
    <citation type="journal article" date="2018" name="J. Microbiol.">
        <title>Aestuariibaculum marinum sp. nov., a marine bacterium isolated from seawater in South Korea.</title>
        <authorList>
            <person name="Choi J."/>
            <person name="Lee D."/>
            <person name="Jang J.H."/>
            <person name="Cha S."/>
            <person name="Seo T."/>
        </authorList>
    </citation>
    <scope>NUCLEOTIDE SEQUENCE [LARGE SCALE GENOMIC DNA]</scope>
    <source>
        <strain evidence="8 9">IP7</strain>
    </source>
</reference>
<comment type="cofactor">
    <cofactor evidence="1">
        <name>NAD(+)</name>
        <dbReference type="ChEBI" id="CHEBI:57540"/>
    </cofactor>
</comment>
<name>A0A8J6PXI5_9FLAO</name>
<dbReference type="AlphaFoldDB" id="A0A8J6PXI5"/>
<protein>
    <submittedName>
        <fullName evidence="8">Gfo/Idh/MocA family oxidoreductase</fullName>
    </submittedName>
</protein>
<gene>
    <name evidence="8" type="ORF">ICJ85_15280</name>
</gene>
<evidence type="ECO:0000256" key="1">
    <source>
        <dbReference type="ARBA" id="ARBA00001911"/>
    </source>
</evidence>
<dbReference type="InterPro" id="IPR000683">
    <property type="entry name" value="Gfo/Idh/MocA-like_OxRdtase_N"/>
</dbReference>
<evidence type="ECO:0000256" key="4">
    <source>
        <dbReference type="ARBA" id="ARBA00023027"/>
    </source>
</evidence>
<evidence type="ECO:0000259" key="6">
    <source>
        <dbReference type="Pfam" id="PF01408"/>
    </source>
</evidence>
<dbReference type="InterPro" id="IPR049303">
    <property type="entry name" value="Glyco_hydro_109_C"/>
</dbReference>
<comment type="caution">
    <text evidence="8">The sequence shown here is derived from an EMBL/GenBank/DDBJ whole genome shotgun (WGS) entry which is preliminary data.</text>
</comment>
<dbReference type="SUPFAM" id="SSF55347">
    <property type="entry name" value="Glyceraldehyde-3-phosphate dehydrogenase-like, C-terminal domain"/>
    <property type="match status" value="1"/>
</dbReference>
<comment type="similarity">
    <text evidence="2">Belongs to the Gfo/Idh/MocA family. Glycosyl hydrolase 109 subfamily.</text>
</comment>
<keyword evidence="9" id="KW-1185">Reference proteome</keyword>
<organism evidence="8 9">
    <name type="scientific">Aestuariibaculum marinum</name>
    <dbReference type="NCBI Taxonomy" id="2683592"/>
    <lineage>
        <taxon>Bacteria</taxon>
        <taxon>Pseudomonadati</taxon>
        <taxon>Bacteroidota</taxon>
        <taxon>Flavobacteriia</taxon>
        <taxon>Flavobacteriales</taxon>
        <taxon>Flavobacteriaceae</taxon>
    </lineage>
</organism>
<dbReference type="EMBL" id="JACVXD010000014">
    <property type="protein sequence ID" value="MBD0825380.1"/>
    <property type="molecule type" value="Genomic_DNA"/>
</dbReference>
<dbReference type="RefSeq" id="WP_188224672.1">
    <property type="nucleotide sequence ID" value="NZ_JACVXD010000014.1"/>
</dbReference>
<keyword evidence="4" id="KW-0520">NAD</keyword>
<proteinExistence type="inferred from homology"/>
<dbReference type="Pfam" id="PF21252">
    <property type="entry name" value="Glyco_hydro_109_C"/>
    <property type="match status" value="1"/>
</dbReference>
<evidence type="ECO:0000313" key="8">
    <source>
        <dbReference type="EMBL" id="MBD0825380.1"/>
    </source>
</evidence>
<dbReference type="GO" id="GO:0000166">
    <property type="term" value="F:nucleotide binding"/>
    <property type="evidence" value="ECO:0007669"/>
    <property type="project" value="InterPro"/>
</dbReference>
<feature type="domain" description="Gfo/Idh/MocA-like oxidoreductase N-terminal" evidence="6">
    <location>
        <begin position="35"/>
        <end position="160"/>
    </location>
</feature>
<dbReference type="Pfam" id="PF01408">
    <property type="entry name" value="GFO_IDH_MocA"/>
    <property type="match status" value="1"/>
</dbReference>
<sequence>MDSRRNFIKKTAIVSAGLTLLPSLTFGQGNASDKLKVGMIGVGLRGTNHLNNLLFRDDIEITAICDIDPKRIEIATEKIAGKGNKKPLVFGKNELDYLNLLALSEVDAVVISTPWLWHTRMAKDAMKAGKYTGLEVSAANTLEECWDLVNTHEQTGTHLMILENVNYRRDILAVLNMVKKNVFGDLVHFRCGYQHDLRTIKFNNGKSPDGIGAEFGKKGISESVWRTQHSLLRNGDVYPTHGVGPVATMCDINRGNRFMSITSSATKSIGLHNYIENIGGKDHPNAKLNFKLGDVVTSTIETSNGETIIVTHDTNLPRPYSLGFRVQGANGLWEVDGNRMYIEGVSKYDEWDDAGEWLKKYDHPLWKTYGDLAEGSGHGGMDFFVINAFVESAKQNVAPPLDAYDAAAWSAITPLSEASIENNGAPQDFPDFTRGKWVSRKPYNWIKNDY</sequence>
<evidence type="ECO:0000256" key="5">
    <source>
        <dbReference type="ARBA" id="ARBA00023295"/>
    </source>
</evidence>
<keyword evidence="5" id="KW-0326">Glycosidase</keyword>
<evidence type="ECO:0000256" key="3">
    <source>
        <dbReference type="ARBA" id="ARBA00022801"/>
    </source>
</evidence>
<dbReference type="Proteomes" id="UP000621516">
    <property type="component" value="Unassembled WGS sequence"/>
</dbReference>
<dbReference type="Gene3D" id="3.40.50.720">
    <property type="entry name" value="NAD(P)-binding Rossmann-like Domain"/>
    <property type="match status" value="1"/>
</dbReference>
<dbReference type="PANTHER" id="PTHR43818">
    <property type="entry name" value="BCDNA.GH03377"/>
    <property type="match status" value="1"/>
</dbReference>
<dbReference type="PANTHER" id="PTHR43818:SF1">
    <property type="entry name" value="GLYCOSYL HYDROLASE FAMILY 109 PROTEIN"/>
    <property type="match status" value="1"/>
</dbReference>
<evidence type="ECO:0000259" key="7">
    <source>
        <dbReference type="Pfam" id="PF21252"/>
    </source>
</evidence>
<accession>A0A8J6PXI5</accession>
<dbReference type="InterPro" id="IPR006311">
    <property type="entry name" value="TAT_signal"/>
</dbReference>
<dbReference type="InterPro" id="IPR050463">
    <property type="entry name" value="Gfo/Idh/MocA_oxidrdct_glycsds"/>
</dbReference>
<dbReference type="GO" id="GO:0016798">
    <property type="term" value="F:hydrolase activity, acting on glycosyl bonds"/>
    <property type="evidence" value="ECO:0007669"/>
    <property type="project" value="UniProtKB-KW"/>
</dbReference>